<feature type="compositionally biased region" description="Polar residues" evidence="1">
    <location>
        <begin position="139"/>
        <end position="169"/>
    </location>
</feature>
<dbReference type="PANTHER" id="PTHR35720:SF1">
    <property type="entry name" value="PROTEIN PLASTID TRANSCRIPTIONALLY ACTIVE 12, CHLOROPLASTIC"/>
    <property type="match status" value="1"/>
</dbReference>
<proteinExistence type="predicted"/>
<gene>
    <name evidence="2" type="ORF">CSSPTR1EN2_LOCUS2808</name>
</gene>
<feature type="region of interest" description="Disordered" evidence="1">
    <location>
        <begin position="139"/>
        <end position="228"/>
    </location>
</feature>
<name>A0ABP0TFX6_9BRYO</name>
<evidence type="ECO:0000313" key="2">
    <source>
        <dbReference type="EMBL" id="CAK9195005.1"/>
    </source>
</evidence>
<dbReference type="PANTHER" id="PTHR35720">
    <property type="entry name" value="PROTEIN PLASTID TRANSCRIPTIONALLY ACTIVE 12, CHLOROPLASTIC"/>
    <property type="match status" value="1"/>
</dbReference>
<evidence type="ECO:0000256" key="1">
    <source>
        <dbReference type="SAM" id="MobiDB-lite"/>
    </source>
</evidence>
<feature type="compositionally biased region" description="Acidic residues" evidence="1">
    <location>
        <begin position="533"/>
        <end position="559"/>
    </location>
</feature>
<accession>A0ABP0TFX6</accession>
<feature type="region of interest" description="Disordered" evidence="1">
    <location>
        <begin position="474"/>
        <end position="559"/>
    </location>
</feature>
<evidence type="ECO:0000313" key="3">
    <source>
        <dbReference type="Proteomes" id="UP001497512"/>
    </source>
</evidence>
<dbReference type="EMBL" id="OZ019902">
    <property type="protein sequence ID" value="CAK9195005.1"/>
    <property type="molecule type" value="Genomic_DNA"/>
</dbReference>
<dbReference type="Proteomes" id="UP001497512">
    <property type="component" value="Chromosome 10"/>
</dbReference>
<feature type="compositionally biased region" description="Basic and acidic residues" evidence="1">
    <location>
        <begin position="175"/>
        <end position="188"/>
    </location>
</feature>
<feature type="compositionally biased region" description="Acidic residues" evidence="1">
    <location>
        <begin position="485"/>
        <end position="508"/>
    </location>
</feature>
<sequence>MYVIDRQLPMRIATCAPSVSGTHVVPPMALRSMSAFSLWSCKTKFRRCAGAGCGSSAGILAARGKAARDCWIPRRMRQSGVVRCGNNTDEVDDGPLQEPQYYSYTDPNTGEPAPTFGARTPLPDMAFWGEDMVRIKRTAQASTPALSSSVSEQQQPSTQSAQRRQTFTSSRRKLKNVEARKAREEEINKLNQQGEELSEAEAEQSSASLERNGEDEDEDFDEEDEAQNPEMGLREIQQETGIGPSSQAPLSNDELWWNWKKPPVGQEPWSAWQKRMGDSDTVMAAAMAKSGQIKLFGDTPTIAEATLARARKRVFYDERMQAEEERRKEIGALAYYKEWVKAWPHDTSKEAVQQHYELTGEDESEQLLNMMRYQTHGEYKHMMGTDIRIRRDPLTMRMTEEEIKQVWGGDPVYPTINYVQDPDAMADYRGANFHEPVEDIIDTLRESGRLITQEEIQRLQAMEKAQELELNGYDDGMTAAVDIGDKDDDDEDEEDDDANDDSDEDEEDKLPVAGRLEKPTSTAKSPLMYNFDLFEDADAQVLDESDDEESDADTDEQKD</sequence>
<dbReference type="InterPro" id="IPR034581">
    <property type="entry name" value="PTAC12"/>
</dbReference>
<keyword evidence="3" id="KW-1185">Reference proteome</keyword>
<feature type="region of interest" description="Disordered" evidence="1">
    <location>
        <begin position="84"/>
        <end position="121"/>
    </location>
</feature>
<protein>
    <submittedName>
        <fullName evidence="2">Uncharacterized protein</fullName>
    </submittedName>
</protein>
<feature type="compositionally biased region" description="Acidic residues" evidence="1">
    <location>
        <begin position="213"/>
        <end position="227"/>
    </location>
</feature>
<reference evidence="2" key="1">
    <citation type="submission" date="2024-02" db="EMBL/GenBank/DDBJ databases">
        <authorList>
            <consortium name="ELIXIR-Norway"/>
            <consortium name="Elixir Norway"/>
        </authorList>
    </citation>
    <scope>NUCLEOTIDE SEQUENCE</scope>
</reference>
<organism evidence="2 3">
    <name type="scientific">Sphagnum troendelagicum</name>
    <dbReference type="NCBI Taxonomy" id="128251"/>
    <lineage>
        <taxon>Eukaryota</taxon>
        <taxon>Viridiplantae</taxon>
        <taxon>Streptophyta</taxon>
        <taxon>Embryophyta</taxon>
        <taxon>Bryophyta</taxon>
        <taxon>Sphagnophytina</taxon>
        <taxon>Sphagnopsida</taxon>
        <taxon>Sphagnales</taxon>
        <taxon>Sphagnaceae</taxon>
        <taxon>Sphagnum</taxon>
    </lineage>
</organism>